<dbReference type="InterPro" id="IPR036259">
    <property type="entry name" value="MFS_trans_sf"/>
</dbReference>
<feature type="transmembrane region" description="Helical" evidence="6">
    <location>
        <begin position="182"/>
        <end position="204"/>
    </location>
</feature>
<organism evidence="8 9">
    <name type="scientific">Calocera viscosa (strain TUFC12733)</name>
    <dbReference type="NCBI Taxonomy" id="1330018"/>
    <lineage>
        <taxon>Eukaryota</taxon>
        <taxon>Fungi</taxon>
        <taxon>Dikarya</taxon>
        <taxon>Basidiomycota</taxon>
        <taxon>Agaricomycotina</taxon>
        <taxon>Dacrymycetes</taxon>
        <taxon>Dacrymycetales</taxon>
        <taxon>Dacrymycetaceae</taxon>
        <taxon>Calocera</taxon>
    </lineage>
</organism>
<dbReference type="AlphaFoldDB" id="A0A167MGB7"/>
<dbReference type="Gene3D" id="1.20.1250.20">
    <property type="entry name" value="MFS general substrate transporter like domains"/>
    <property type="match status" value="2"/>
</dbReference>
<evidence type="ECO:0000256" key="1">
    <source>
        <dbReference type="ARBA" id="ARBA00004141"/>
    </source>
</evidence>
<dbReference type="PANTHER" id="PTHR43791">
    <property type="entry name" value="PERMEASE-RELATED"/>
    <property type="match status" value="1"/>
</dbReference>
<accession>A0A167MGB7</accession>
<keyword evidence="9" id="KW-1185">Reference proteome</keyword>
<feature type="transmembrane region" description="Helical" evidence="6">
    <location>
        <begin position="283"/>
        <end position="309"/>
    </location>
</feature>
<keyword evidence="2" id="KW-0813">Transport</keyword>
<evidence type="ECO:0000256" key="2">
    <source>
        <dbReference type="ARBA" id="ARBA00022448"/>
    </source>
</evidence>
<feature type="transmembrane region" description="Helical" evidence="6">
    <location>
        <begin position="411"/>
        <end position="432"/>
    </location>
</feature>
<evidence type="ECO:0000256" key="4">
    <source>
        <dbReference type="ARBA" id="ARBA00022989"/>
    </source>
</evidence>
<reference evidence="8 9" key="1">
    <citation type="journal article" date="2016" name="Mol. Biol. Evol.">
        <title>Comparative Genomics of Early-Diverging Mushroom-Forming Fungi Provides Insights into the Origins of Lignocellulose Decay Capabilities.</title>
        <authorList>
            <person name="Nagy L.G."/>
            <person name="Riley R."/>
            <person name="Tritt A."/>
            <person name="Adam C."/>
            <person name="Daum C."/>
            <person name="Floudas D."/>
            <person name="Sun H."/>
            <person name="Yadav J.S."/>
            <person name="Pangilinan J."/>
            <person name="Larsson K.H."/>
            <person name="Matsuura K."/>
            <person name="Barry K."/>
            <person name="Labutti K."/>
            <person name="Kuo R."/>
            <person name="Ohm R.A."/>
            <person name="Bhattacharya S.S."/>
            <person name="Shirouzu T."/>
            <person name="Yoshinaga Y."/>
            <person name="Martin F.M."/>
            <person name="Grigoriev I.V."/>
            <person name="Hibbett D.S."/>
        </authorList>
    </citation>
    <scope>NUCLEOTIDE SEQUENCE [LARGE SCALE GENOMIC DNA]</scope>
    <source>
        <strain evidence="8 9">TUFC12733</strain>
    </source>
</reference>
<feature type="transmembrane region" description="Helical" evidence="6">
    <location>
        <begin position="126"/>
        <end position="144"/>
    </location>
</feature>
<evidence type="ECO:0000256" key="5">
    <source>
        <dbReference type="ARBA" id="ARBA00023136"/>
    </source>
</evidence>
<feature type="transmembrane region" description="Helical" evidence="6">
    <location>
        <begin position="96"/>
        <end position="114"/>
    </location>
</feature>
<evidence type="ECO:0000313" key="8">
    <source>
        <dbReference type="EMBL" id="KZO96684.1"/>
    </source>
</evidence>
<dbReference type="OrthoDB" id="2985014at2759"/>
<sequence length="502" mass="55562">MSDKEDLATVNSRGVEAKAVEADEADSGAIGGIKHNAKVIDHVMEMRICRKLDFCILPVLAIMYLFNSIDKGNLGNAKTDGMDVDLGFVGNQYNDLLSLFFIPYVVFAFPITLAGKAYGPSRVLPLLMFIFGVMTLLSAAAQNFAGMMTLRWFLGMAEGAFFPLVIYYLTTFYRRGELARRLAIFYAASNIANAFSGLLAFGVFQITNSSIYPWRYLFIIEGAASVVWSVFAFFILPYSPARAKFLTDEERELAFQRIQHDSSAIVGEKLSVRDSLRVLKHPVAWVWIWIDLCLGVPLQSVSLFLPQIVGRLGYNTVKTNLYTVAPNVVGAVMLLILAFASDLSRIRFPYIVLGFCFPLVGFIIYATIDVVHNLQVAYFATFLMCMGTSAPSVILSTWYNNNTPSEGRRSALTSIAVPIANLMGVVSSNIFLPQDAPAYIPALGTTAAFGGVGLLSTLFLGLWMLFDNRRRDRDQGVKLKVEDVSTEVLHEGPSHPSFRWIL</sequence>
<feature type="transmembrane region" description="Helical" evidence="6">
    <location>
        <begin position="216"/>
        <end position="236"/>
    </location>
</feature>
<evidence type="ECO:0000256" key="3">
    <source>
        <dbReference type="ARBA" id="ARBA00022692"/>
    </source>
</evidence>
<feature type="transmembrane region" description="Helical" evidence="6">
    <location>
        <begin position="374"/>
        <end position="399"/>
    </location>
</feature>
<evidence type="ECO:0000313" key="9">
    <source>
        <dbReference type="Proteomes" id="UP000076738"/>
    </source>
</evidence>
<feature type="domain" description="Major facilitator superfamily (MFS) profile" evidence="7">
    <location>
        <begin position="56"/>
        <end position="471"/>
    </location>
</feature>
<keyword evidence="4 6" id="KW-1133">Transmembrane helix</keyword>
<dbReference type="Pfam" id="PF07690">
    <property type="entry name" value="MFS_1"/>
    <property type="match status" value="1"/>
</dbReference>
<feature type="transmembrane region" description="Helical" evidence="6">
    <location>
        <begin position="52"/>
        <end position="69"/>
    </location>
</feature>
<comment type="subcellular location">
    <subcellularLocation>
        <location evidence="1">Membrane</location>
        <topology evidence="1">Multi-pass membrane protein</topology>
    </subcellularLocation>
</comment>
<gene>
    <name evidence="8" type="ORF">CALVIDRAFT_563757</name>
</gene>
<dbReference type="PANTHER" id="PTHR43791:SF50">
    <property type="entry name" value="TRANSPORTER, PUTATIVE (AFU_ORTHOLOGUE AFUA_2G00840)-RELATED"/>
    <property type="match status" value="1"/>
</dbReference>
<feature type="transmembrane region" description="Helical" evidence="6">
    <location>
        <begin position="321"/>
        <end position="341"/>
    </location>
</feature>
<dbReference type="GO" id="GO:0016020">
    <property type="term" value="C:membrane"/>
    <property type="evidence" value="ECO:0007669"/>
    <property type="project" value="UniProtKB-SubCell"/>
</dbReference>
<feature type="transmembrane region" description="Helical" evidence="6">
    <location>
        <begin position="348"/>
        <end position="368"/>
    </location>
</feature>
<keyword evidence="5 6" id="KW-0472">Membrane</keyword>
<keyword evidence="3 6" id="KW-0812">Transmembrane</keyword>
<feature type="transmembrane region" description="Helical" evidence="6">
    <location>
        <begin position="438"/>
        <end position="466"/>
    </location>
</feature>
<name>A0A167MGB7_CALVF</name>
<dbReference type="InterPro" id="IPR011701">
    <property type="entry name" value="MFS"/>
</dbReference>
<dbReference type="Proteomes" id="UP000076738">
    <property type="component" value="Unassembled WGS sequence"/>
</dbReference>
<proteinExistence type="predicted"/>
<dbReference type="GO" id="GO:0022857">
    <property type="term" value="F:transmembrane transporter activity"/>
    <property type="evidence" value="ECO:0007669"/>
    <property type="project" value="InterPro"/>
</dbReference>
<evidence type="ECO:0000259" key="7">
    <source>
        <dbReference type="PROSITE" id="PS50850"/>
    </source>
</evidence>
<dbReference type="SUPFAM" id="SSF103473">
    <property type="entry name" value="MFS general substrate transporter"/>
    <property type="match status" value="1"/>
</dbReference>
<feature type="transmembrane region" description="Helical" evidence="6">
    <location>
        <begin position="150"/>
        <end position="170"/>
    </location>
</feature>
<dbReference type="InterPro" id="IPR020846">
    <property type="entry name" value="MFS_dom"/>
</dbReference>
<protein>
    <submittedName>
        <fullName evidence="8">Putative MFS transporter</fullName>
    </submittedName>
</protein>
<dbReference type="EMBL" id="KV417283">
    <property type="protein sequence ID" value="KZO96684.1"/>
    <property type="molecule type" value="Genomic_DNA"/>
</dbReference>
<evidence type="ECO:0000256" key="6">
    <source>
        <dbReference type="SAM" id="Phobius"/>
    </source>
</evidence>
<dbReference type="STRING" id="1330018.A0A167MGB7"/>
<dbReference type="FunFam" id="1.20.1250.20:FF:000188">
    <property type="entry name" value="MFS general substrate transporter"/>
    <property type="match status" value="1"/>
</dbReference>
<dbReference type="PROSITE" id="PS50850">
    <property type="entry name" value="MFS"/>
    <property type="match status" value="1"/>
</dbReference>
<dbReference type="FunFam" id="1.20.1250.20:FF:000013">
    <property type="entry name" value="MFS general substrate transporter"/>
    <property type="match status" value="1"/>
</dbReference>